<sequence>MTDHSTMACESSAGPLTQPIKLLDLPPEVLNIIIWQLPPITLSTFSRSCRAIYSYVKGLGDLLWRDVFLSVWDDPRLANEAIMAVRIPWFCISPLADADLDEDQRLQFYVPAELLDENGRPPTRFRWRDQVERRTAAEIFLSKLGLSSCVNEEKIPARRYRNIRTVLSVLEATPSASSTLTPSRNIAWLTKLLRPSNFSTEFLMRHFMHDPDIEQPASEDCQLTAELQVLLFNAENKLPLELARTSRVNARAYVYNIQNYRQEGWHGPWRMTERGMEPNWVHLAACQRVIIENLAQRRTIGHNYPMPPTGPEAVWGSSSKAMSTALKNNPSRINEKGINDWAGVEGVWRRLVCFMDYRDFHEYNVHSRRPDGRLDASVFKHKLFNEATRIITMTLKLTKSEPADPPFEDRPTLHFNGFSVANDTMISAVHGFVCMTPNGYVRWRLVTRYDTDDRWVTESVQLGDAGSAAGFLGTWTGNNHEPDDPAGPTWLWKIADVTELPKGPMNTVDEGWLFPDVFFGENVFGDSESDDEVESENNDNEEVEHEDEDEDDDEEMADSDSDEDEDDDDEGGDDEESSSDDTEFIPSTLPTLQALPSLYD</sequence>
<dbReference type="AlphaFoldDB" id="A0A0B7FNA8"/>
<feature type="region of interest" description="Disordered" evidence="1">
    <location>
        <begin position="523"/>
        <end position="600"/>
    </location>
</feature>
<dbReference type="Proteomes" id="UP000059188">
    <property type="component" value="Unassembled WGS sequence"/>
</dbReference>
<gene>
    <name evidence="3" type="ORF">RSOLAG1IB_02442</name>
</gene>
<dbReference type="OrthoDB" id="3226064at2759"/>
<dbReference type="SUPFAM" id="SSF81383">
    <property type="entry name" value="F-box domain"/>
    <property type="match status" value="1"/>
</dbReference>
<dbReference type="Pfam" id="PF00646">
    <property type="entry name" value="F-box"/>
    <property type="match status" value="1"/>
</dbReference>
<name>A0A0B7FNA8_THACB</name>
<evidence type="ECO:0000313" key="3">
    <source>
        <dbReference type="EMBL" id="CEL57698.1"/>
    </source>
</evidence>
<dbReference type="STRING" id="1108050.A0A0B7FNA8"/>
<evidence type="ECO:0000259" key="2">
    <source>
        <dbReference type="PROSITE" id="PS50181"/>
    </source>
</evidence>
<keyword evidence="4" id="KW-1185">Reference proteome</keyword>
<feature type="domain" description="F-box" evidence="2">
    <location>
        <begin position="19"/>
        <end position="67"/>
    </location>
</feature>
<protein>
    <recommendedName>
        <fullName evidence="2">F-box domain-containing protein</fullName>
    </recommendedName>
</protein>
<evidence type="ECO:0000256" key="1">
    <source>
        <dbReference type="SAM" id="MobiDB-lite"/>
    </source>
</evidence>
<dbReference type="EMBL" id="LN679102">
    <property type="protein sequence ID" value="CEL57698.1"/>
    <property type="molecule type" value="Genomic_DNA"/>
</dbReference>
<proteinExistence type="predicted"/>
<dbReference type="InterPro" id="IPR001810">
    <property type="entry name" value="F-box_dom"/>
</dbReference>
<accession>A0A0B7FNA8</accession>
<evidence type="ECO:0000313" key="4">
    <source>
        <dbReference type="Proteomes" id="UP000059188"/>
    </source>
</evidence>
<dbReference type="CDD" id="cd09917">
    <property type="entry name" value="F-box_SF"/>
    <property type="match status" value="1"/>
</dbReference>
<feature type="compositionally biased region" description="Acidic residues" evidence="1">
    <location>
        <begin position="527"/>
        <end position="583"/>
    </location>
</feature>
<dbReference type="PROSITE" id="PS50181">
    <property type="entry name" value="FBOX"/>
    <property type="match status" value="1"/>
</dbReference>
<organism evidence="3 4">
    <name type="scientific">Thanatephorus cucumeris (strain AG1-IB / isolate 7/3/14)</name>
    <name type="common">Lettuce bottom rot fungus</name>
    <name type="synonym">Rhizoctonia solani</name>
    <dbReference type="NCBI Taxonomy" id="1108050"/>
    <lineage>
        <taxon>Eukaryota</taxon>
        <taxon>Fungi</taxon>
        <taxon>Dikarya</taxon>
        <taxon>Basidiomycota</taxon>
        <taxon>Agaricomycotina</taxon>
        <taxon>Agaricomycetes</taxon>
        <taxon>Cantharellales</taxon>
        <taxon>Ceratobasidiaceae</taxon>
        <taxon>Rhizoctonia</taxon>
        <taxon>Rhizoctonia solani AG-1</taxon>
    </lineage>
</organism>
<reference evidence="3 4" key="1">
    <citation type="submission" date="2014-11" db="EMBL/GenBank/DDBJ databases">
        <authorList>
            <person name="Wibberg Daniel"/>
        </authorList>
    </citation>
    <scope>NUCLEOTIDE SEQUENCE [LARGE SCALE GENOMIC DNA]</scope>
    <source>
        <strain evidence="3">Rhizoctonia solani AG1-IB 7/3/14</strain>
    </source>
</reference>
<dbReference type="InterPro" id="IPR036047">
    <property type="entry name" value="F-box-like_dom_sf"/>
</dbReference>